<protein>
    <submittedName>
        <fullName evidence="1">Uncharacterized protein</fullName>
    </submittedName>
</protein>
<dbReference type="EMBL" id="MGAL01000018">
    <property type="protein sequence ID" value="OGK48215.1"/>
    <property type="molecule type" value="Genomic_DNA"/>
</dbReference>
<dbReference type="Pfam" id="PF18484">
    <property type="entry name" value="CDCA"/>
    <property type="match status" value="1"/>
</dbReference>
<dbReference type="SUPFAM" id="SSF159779">
    <property type="entry name" value="CdCA1 repeat-like"/>
    <property type="match status" value="1"/>
</dbReference>
<name>A0A1F7IY24_9BACT</name>
<accession>A0A1F7IY24</accession>
<evidence type="ECO:0000313" key="2">
    <source>
        <dbReference type="Proteomes" id="UP000177141"/>
    </source>
</evidence>
<evidence type="ECO:0000313" key="1">
    <source>
        <dbReference type="EMBL" id="OGK48215.1"/>
    </source>
</evidence>
<dbReference type="Proteomes" id="UP000177141">
    <property type="component" value="Unassembled WGS sequence"/>
</dbReference>
<comment type="caution">
    <text evidence="1">The sequence shown here is derived from an EMBL/GenBank/DDBJ whole genome shotgun (WGS) entry which is preliminary data.</text>
</comment>
<reference evidence="1 2" key="1">
    <citation type="journal article" date="2016" name="Nat. Commun.">
        <title>Thousands of microbial genomes shed light on interconnected biogeochemical processes in an aquifer system.</title>
        <authorList>
            <person name="Anantharaman K."/>
            <person name="Brown C.T."/>
            <person name="Hug L.A."/>
            <person name="Sharon I."/>
            <person name="Castelle C.J."/>
            <person name="Probst A.J."/>
            <person name="Thomas B.C."/>
            <person name="Singh A."/>
            <person name="Wilkins M.J."/>
            <person name="Karaoz U."/>
            <person name="Brodie E.L."/>
            <person name="Williams K.H."/>
            <person name="Hubbard S.S."/>
            <person name="Banfield J.F."/>
        </authorList>
    </citation>
    <scope>NUCLEOTIDE SEQUENCE [LARGE SCALE GENOMIC DNA]</scope>
</reference>
<dbReference type="AlphaFoldDB" id="A0A1F7IY24"/>
<organism evidence="1 2">
    <name type="scientific">Candidatus Roizmanbacteria bacterium RIFCSPLOWO2_01_FULL_38_12</name>
    <dbReference type="NCBI Taxonomy" id="1802061"/>
    <lineage>
        <taxon>Bacteria</taxon>
        <taxon>Candidatus Roizmaniibacteriota</taxon>
    </lineage>
</organism>
<proteinExistence type="predicted"/>
<dbReference type="STRING" id="1802061.A3A93_01950"/>
<gene>
    <name evidence="1" type="ORF">A3A93_01950</name>
</gene>
<dbReference type="InterPro" id="IPR040931">
    <property type="entry name" value="CDCA"/>
</dbReference>
<sequence>MASIQERSVNGNGLYFPRNGEYSSVENFFLERGWNVKHGDNGILVGTSFQSVLNCGDDRFKNGEVPEDHRYGPSIFGGAVGIAALRREPTLEGVRRATLDISALGYRAGMHGDVENDELGCGFNRLLLNGYFNGVVGTPAIDLKTARQVLDEHGGSYVDLSGIHTAVGLNFNFVPGTTILSDGNNFGVDGWFALLIDGVEPDRLLELTAATVEALKPDAKNVTIYT</sequence>